<dbReference type="PANTHER" id="PTHR10000">
    <property type="entry name" value="PHOSPHOSERINE PHOSPHATASE"/>
    <property type="match status" value="1"/>
</dbReference>
<sequence>MDPTSNVTAIVLDLDGTLLNSQKEVSKRNLQAILECYRKGITVIFATARPPRSVKIFLPQELQEIAAIVYYNGALIVDNTSEYRQHYPIESAITNEIIEYVIAHHSDACMSIESEDMWYSNRSLDYSKSITTIVNPIVVSLHEFKRINASKLLISQYPYYENLHKQFEHKVNTVYTDSGTLIQIMAKGVSKKQAIMDLCVQNHIAMNSIMAFGDDWNDLDLFHACGFPIAMENAIRELKEIAYFVTKSNDEDGVAQVLEKLICTANNS</sequence>
<dbReference type="NCBIfam" id="TIGR00099">
    <property type="entry name" value="Cof-subfamily"/>
    <property type="match status" value="1"/>
</dbReference>
<dbReference type="GO" id="GO:0016787">
    <property type="term" value="F:hydrolase activity"/>
    <property type="evidence" value="ECO:0007669"/>
    <property type="project" value="UniProtKB-KW"/>
</dbReference>
<keyword evidence="2" id="KW-1185">Reference proteome</keyword>
<dbReference type="SFLD" id="SFLDS00003">
    <property type="entry name" value="Haloacid_Dehalogenase"/>
    <property type="match status" value="1"/>
</dbReference>
<proteinExistence type="predicted"/>
<dbReference type="CDD" id="cd07516">
    <property type="entry name" value="HAD_Pase"/>
    <property type="match status" value="1"/>
</dbReference>
<dbReference type="Pfam" id="PF08282">
    <property type="entry name" value="Hydrolase_3"/>
    <property type="match status" value="1"/>
</dbReference>
<dbReference type="InterPro" id="IPR036412">
    <property type="entry name" value="HAD-like_sf"/>
</dbReference>
<dbReference type="EC" id="3.1.3.-" evidence="1"/>
<accession>A0ABN8A2D4</accession>
<dbReference type="InterPro" id="IPR006379">
    <property type="entry name" value="HAD-SF_hydro_IIB"/>
</dbReference>
<evidence type="ECO:0000313" key="2">
    <source>
        <dbReference type="Proteomes" id="UP000789423"/>
    </source>
</evidence>
<organism evidence="1 2">
    <name type="scientific">Bacillus rhizoplanae</name>
    <dbReference type="NCBI Taxonomy" id="2880966"/>
    <lineage>
        <taxon>Bacteria</taxon>
        <taxon>Bacillati</taxon>
        <taxon>Bacillota</taxon>
        <taxon>Bacilli</taxon>
        <taxon>Bacillales</taxon>
        <taxon>Bacillaceae</taxon>
        <taxon>Bacillus</taxon>
    </lineage>
</organism>
<protein>
    <submittedName>
        <fullName evidence="1">Phosphatase</fullName>
        <ecNumber evidence="1">3.1.3.-</ecNumber>
    </submittedName>
</protein>
<dbReference type="InterPro" id="IPR000150">
    <property type="entry name" value="Cof"/>
</dbReference>
<dbReference type="Gene3D" id="3.30.1240.10">
    <property type="match status" value="1"/>
</dbReference>
<dbReference type="RefSeq" id="WP_230576655.1">
    <property type="nucleotide sequence ID" value="NZ_CAKJTI010000035.1"/>
</dbReference>
<dbReference type="SFLD" id="SFLDG01140">
    <property type="entry name" value="C2.B:_Phosphomannomutase_and_P"/>
    <property type="match status" value="1"/>
</dbReference>
<dbReference type="EMBL" id="CAKJTI010000035">
    <property type="protein sequence ID" value="CAG9614717.1"/>
    <property type="molecule type" value="Genomic_DNA"/>
</dbReference>
<dbReference type="NCBIfam" id="TIGR01484">
    <property type="entry name" value="HAD-SF-IIB"/>
    <property type="match status" value="1"/>
</dbReference>
<evidence type="ECO:0000313" key="1">
    <source>
        <dbReference type="EMBL" id="CAG9614717.1"/>
    </source>
</evidence>
<reference evidence="1 2" key="1">
    <citation type="submission" date="2021-10" db="EMBL/GenBank/DDBJ databases">
        <authorList>
            <person name="Criscuolo A."/>
        </authorList>
    </citation>
    <scope>NUCLEOTIDE SEQUENCE [LARGE SCALE GENOMIC DNA]</scope>
    <source>
        <strain evidence="2">CIP 111899</strain>
    </source>
</reference>
<dbReference type="PROSITE" id="PS01228">
    <property type="entry name" value="COF_1"/>
    <property type="match status" value="1"/>
</dbReference>
<keyword evidence="1" id="KW-0378">Hydrolase</keyword>
<gene>
    <name evidence="1" type="ORF">BACCIP111899_03950</name>
</gene>
<dbReference type="Proteomes" id="UP000789423">
    <property type="component" value="Unassembled WGS sequence"/>
</dbReference>
<name>A0ABN8A2D4_9BACI</name>
<dbReference type="SUPFAM" id="SSF56784">
    <property type="entry name" value="HAD-like"/>
    <property type="match status" value="1"/>
</dbReference>
<dbReference type="InterPro" id="IPR023214">
    <property type="entry name" value="HAD_sf"/>
</dbReference>
<comment type="caution">
    <text evidence="1">The sequence shown here is derived from an EMBL/GenBank/DDBJ whole genome shotgun (WGS) entry which is preliminary data.</text>
</comment>
<dbReference type="Gene3D" id="3.40.50.1000">
    <property type="entry name" value="HAD superfamily/HAD-like"/>
    <property type="match status" value="1"/>
</dbReference>
<dbReference type="PANTHER" id="PTHR10000:SF8">
    <property type="entry name" value="HAD SUPERFAMILY HYDROLASE-LIKE, TYPE 3"/>
    <property type="match status" value="1"/>
</dbReference>